<protein>
    <submittedName>
        <fullName evidence="2">Uncharacterized protein</fullName>
    </submittedName>
</protein>
<dbReference type="Proteomes" id="UP001165082">
    <property type="component" value="Unassembled WGS sequence"/>
</dbReference>
<accession>A0A9W7G1W8</accession>
<proteinExistence type="predicted"/>
<sequence length="241" mass="26249">MSKSAPKNPFSSSKPASTSAPTSAFTSSPTSAPTSAPTKPSNKYESEVWSLISSFSETLANLSKPSTSTTNLTTSKVDDLAASLMVIRSDLKSIASDINEQHNKVVALESQKEDINRQINASRSLLNLPGKQGQGQNKGGDSILSTHPLSAEDAAKKKELHDTVSSISRTIGTTRTRLNLQMELYDYSNNKILLSLPQQKKRAGEEGKRALFAALKQSYDKTKSLLVEVENIEREVEDKYE</sequence>
<gene>
    <name evidence="2" type="ORF">TrRE_jg1989</name>
</gene>
<evidence type="ECO:0000313" key="3">
    <source>
        <dbReference type="Proteomes" id="UP001165082"/>
    </source>
</evidence>
<reference evidence="2" key="1">
    <citation type="submission" date="2022-07" db="EMBL/GenBank/DDBJ databases">
        <title>Genome analysis of Parmales, a sister group of diatoms, reveals the evolutionary specialization of diatoms from phago-mixotrophs to photoautotrophs.</title>
        <authorList>
            <person name="Ban H."/>
            <person name="Sato S."/>
            <person name="Yoshikawa S."/>
            <person name="Kazumasa Y."/>
            <person name="Nakamura Y."/>
            <person name="Ichinomiya M."/>
            <person name="Saitoh K."/>
            <person name="Sato N."/>
            <person name="Blanc-Mathieu R."/>
            <person name="Endo H."/>
            <person name="Kuwata A."/>
            <person name="Ogata H."/>
        </authorList>
    </citation>
    <scope>NUCLEOTIDE SEQUENCE</scope>
</reference>
<dbReference type="AlphaFoldDB" id="A0A9W7G1W8"/>
<organism evidence="2 3">
    <name type="scientific">Triparma retinervis</name>
    <dbReference type="NCBI Taxonomy" id="2557542"/>
    <lineage>
        <taxon>Eukaryota</taxon>
        <taxon>Sar</taxon>
        <taxon>Stramenopiles</taxon>
        <taxon>Ochrophyta</taxon>
        <taxon>Bolidophyceae</taxon>
        <taxon>Parmales</taxon>
        <taxon>Triparmaceae</taxon>
        <taxon>Triparma</taxon>
    </lineage>
</organism>
<feature type="region of interest" description="Disordered" evidence="1">
    <location>
        <begin position="1"/>
        <end position="43"/>
    </location>
</feature>
<evidence type="ECO:0000256" key="1">
    <source>
        <dbReference type="SAM" id="MobiDB-lite"/>
    </source>
</evidence>
<feature type="region of interest" description="Disordered" evidence="1">
    <location>
        <begin position="127"/>
        <end position="146"/>
    </location>
</feature>
<dbReference type="OrthoDB" id="206446at2759"/>
<name>A0A9W7G1W8_9STRA</name>
<feature type="compositionally biased region" description="Low complexity" evidence="1">
    <location>
        <begin position="9"/>
        <end position="41"/>
    </location>
</feature>
<comment type="caution">
    <text evidence="2">The sequence shown here is derived from an EMBL/GenBank/DDBJ whole genome shotgun (WGS) entry which is preliminary data.</text>
</comment>
<evidence type="ECO:0000313" key="2">
    <source>
        <dbReference type="EMBL" id="GMI29606.1"/>
    </source>
</evidence>
<dbReference type="EMBL" id="BRXZ01007541">
    <property type="protein sequence ID" value="GMI29606.1"/>
    <property type="molecule type" value="Genomic_DNA"/>
</dbReference>
<feature type="non-terminal residue" evidence="2">
    <location>
        <position position="241"/>
    </location>
</feature>
<keyword evidence="3" id="KW-1185">Reference proteome</keyword>